<comment type="similarity">
    <text evidence="9">Belongs to the pannexin family.</text>
</comment>
<keyword evidence="10" id="KW-1185">Reference proteome</keyword>
<reference evidence="11" key="1">
    <citation type="submission" date="2025-08" db="UniProtKB">
        <authorList>
            <consortium name="RefSeq"/>
        </authorList>
    </citation>
    <scope>IDENTIFICATION</scope>
    <source>
        <tissue evidence="11">Whole sample</tissue>
    </source>
</reference>
<evidence type="ECO:0000256" key="4">
    <source>
        <dbReference type="ARBA" id="ARBA00022692"/>
    </source>
</evidence>
<keyword evidence="8 9" id="KW-0407">Ion channel</keyword>
<dbReference type="GeneID" id="111126490"/>
<keyword evidence="2 9" id="KW-0813">Transport</keyword>
<dbReference type="Pfam" id="PF00876">
    <property type="entry name" value="Innexin"/>
    <property type="match status" value="1"/>
</dbReference>
<evidence type="ECO:0000313" key="10">
    <source>
        <dbReference type="Proteomes" id="UP000694844"/>
    </source>
</evidence>
<evidence type="ECO:0000256" key="9">
    <source>
        <dbReference type="RuleBase" id="RU010713"/>
    </source>
</evidence>
<dbReference type="PANTHER" id="PTHR11893:SF36">
    <property type="entry name" value="INNEXIN-5"/>
    <property type="match status" value="1"/>
</dbReference>
<keyword evidence="4 9" id="KW-0812">Transmembrane</keyword>
<evidence type="ECO:0000256" key="1">
    <source>
        <dbReference type="ARBA" id="ARBA00004651"/>
    </source>
</evidence>
<dbReference type="RefSeq" id="XP_022326881.1">
    <property type="nucleotide sequence ID" value="XM_022471173.1"/>
</dbReference>
<evidence type="ECO:0000256" key="8">
    <source>
        <dbReference type="ARBA" id="ARBA00023303"/>
    </source>
</evidence>
<evidence type="ECO:0000256" key="6">
    <source>
        <dbReference type="ARBA" id="ARBA00023065"/>
    </source>
</evidence>
<keyword evidence="5 9" id="KW-1133">Transmembrane helix</keyword>
<dbReference type="KEGG" id="cvn:111126490"/>
<evidence type="ECO:0000256" key="7">
    <source>
        <dbReference type="ARBA" id="ARBA00023136"/>
    </source>
</evidence>
<feature type="transmembrane region" description="Helical" evidence="9">
    <location>
        <begin position="105"/>
        <end position="122"/>
    </location>
</feature>
<sequence length="431" mass="51406">MPYVTFLDSILGPIGLYEGLRSVRDDNFIDRMSYYYSNMFLLFFTVLVATEDFVEPIHCWCPEEFTDTERIYTQQLCWVSNTYRVPFSEPIPPQFEPRDNDEVTYYQWVPLILLLMAAFFTFPRQVWKYCSQHSGVGIKKMLTLVAESVKDEPNVQEKKIQMVADYIDAWCTNMKPYRSGMYSSVREKYGHYCSVGFGRHYGNYLVTLCVFVKLLFFLNAIGQLYFLNEFLGGRDFWIYGYEVIYKVILEHNWGQSTRFPKVTLCDFDLRQLENVQRWTLQCVLPVNLYNEKIFIFLWFWISLVAFLSFGNFIYSLFIILYPRQKTSFAKKYLKMENVYDRGNFLSRKMVRKFADNHLRQDGIFLLKLLSFNTSTVFVSKITNILWEKYRERVHEVGRTVENEFYEGKRKTVRYIPEPNYGHLTDGYESEV</sequence>
<dbReference type="InterPro" id="IPR000990">
    <property type="entry name" value="Innexin"/>
</dbReference>
<evidence type="ECO:0000256" key="5">
    <source>
        <dbReference type="ARBA" id="ARBA00022989"/>
    </source>
</evidence>
<evidence type="ECO:0000256" key="2">
    <source>
        <dbReference type="ARBA" id="ARBA00022448"/>
    </source>
</evidence>
<feature type="transmembrane region" description="Helical" evidence="9">
    <location>
        <begin position="293"/>
        <end position="321"/>
    </location>
</feature>
<dbReference type="PROSITE" id="PS51013">
    <property type="entry name" value="PANNEXIN"/>
    <property type="match status" value="1"/>
</dbReference>
<evidence type="ECO:0000313" key="11">
    <source>
        <dbReference type="RefSeq" id="XP_022326881.1"/>
    </source>
</evidence>
<dbReference type="Proteomes" id="UP000694844">
    <property type="component" value="Chromosome 3"/>
</dbReference>
<gene>
    <name evidence="11" type="primary">LOC111126490</name>
    <name evidence="9" type="synonym">inx</name>
</gene>
<dbReference type="GO" id="GO:0005886">
    <property type="term" value="C:plasma membrane"/>
    <property type="evidence" value="ECO:0007669"/>
    <property type="project" value="UniProtKB-SubCell"/>
</dbReference>
<dbReference type="OrthoDB" id="5867527at2759"/>
<dbReference type="GO" id="GO:0005921">
    <property type="term" value="C:gap junction"/>
    <property type="evidence" value="ECO:0007669"/>
    <property type="project" value="UniProtKB-UniRule"/>
</dbReference>
<name>A0A8B8DIR5_CRAVI</name>
<dbReference type="PANTHER" id="PTHR11893">
    <property type="entry name" value="INNEXIN"/>
    <property type="match status" value="1"/>
</dbReference>
<proteinExistence type="inferred from homology"/>
<protein>
    <recommendedName>
        <fullName evidence="9">Innexin</fullName>
    </recommendedName>
</protein>
<accession>A0A8B8DIR5</accession>
<keyword evidence="3" id="KW-1003">Cell membrane</keyword>
<dbReference type="GO" id="GO:0034220">
    <property type="term" value="P:monoatomic ion transmembrane transport"/>
    <property type="evidence" value="ECO:0007669"/>
    <property type="project" value="UniProtKB-KW"/>
</dbReference>
<comment type="subcellular location">
    <subcellularLocation>
        <location evidence="1 9">Cell membrane</location>
        <topology evidence="1 9">Multi-pass membrane protein</topology>
    </subcellularLocation>
</comment>
<comment type="function">
    <text evidence="9">Structural component of the gap junctions.</text>
</comment>
<organism evidence="10 11">
    <name type="scientific">Crassostrea virginica</name>
    <name type="common">Eastern oyster</name>
    <dbReference type="NCBI Taxonomy" id="6565"/>
    <lineage>
        <taxon>Eukaryota</taxon>
        <taxon>Metazoa</taxon>
        <taxon>Spiralia</taxon>
        <taxon>Lophotrochozoa</taxon>
        <taxon>Mollusca</taxon>
        <taxon>Bivalvia</taxon>
        <taxon>Autobranchia</taxon>
        <taxon>Pteriomorphia</taxon>
        <taxon>Ostreida</taxon>
        <taxon>Ostreoidea</taxon>
        <taxon>Ostreidae</taxon>
        <taxon>Crassostrea</taxon>
    </lineage>
</organism>
<evidence type="ECO:0000256" key="3">
    <source>
        <dbReference type="ARBA" id="ARBA00022475"/>
    </source>
</evidence>
<feature type="transmembrane region" description="Helical" evidence="9">
    <location>
        <begin position="33"/>
        <end position="50"/>
    </location>
</feature>
<feature type="transmembrane region" description="Helical" evidence="9">
    <location>
        <begin position="204"/>
        <end position="226"/>
    </location>
</feature>
<dbReference type="PRINTS" id="PR01262">
    <property type="entry name" value="INNEXIN"/>
</dbReference>
<keyword evidence="6 9" id="KW-0406">Ion transport</keyword>
<dbReference type="AlphaFoldDB" id="A0A8B8DIR5"/>
<keyword evidence="7 9" id="KW-0472">Membrane</keyword>